<sequence>MRKTHDTDMLSMARGGGTNDGKRVAQLVDLLGFGLRAPTVLSYLGRIREGSGHVQKRKEKDFKGPEGWGIKVEGNKRTCRNHGSGRVLKRGTPPGSEKALRARTTSLQRAPQQPSTRAAKPKSQHRKSQNKG</sequence>
<protein>
    <submittedName>
        <fullName evidence="2">Uncharacterized protein</fullName>
    </submittedName>
</protein>
<accession>A0AAV7W1Y6</accession>
<proteinExistence type="predicted"/>
<keyword evidence="3" id="KW-1185">Reference proteome</keyword>
<feature type="compositionally biased region" description="Polar residues" evidence="1">
    <location>
        <begin position="103"/>
        <end position="116"/>
    </location>
</feature>
<feature type="compositionally biased region" description="Basic residues" evidence="1">
    <location>
        <begin position="119"/>
        <end position="132"/>
    </location>
</feature>
<evidence type="ECO:0000313" key="2">
    <source>
        <dbReference type="EMBL" id="KAJ1206890.1"/>
    </source>
</evidence>
<feature type="region of interest" description="Disordered" evidence="1">
    <location>
        <begin position="50"/>
        <end position="132"/>
    </location>
</feature>
<organism evidence="2 3">
    <name type="scientific">Pleurodeles waltl</name>
    <name type="common">Iberian ribbed newt</name>
    <dbReference type="NCBI Taxonomy" id="8319"/>
    <lineage>
        <taxon>Eukaryota</taxon>
        <taxon>Metazoa</taxon>
        <taxon>Chordata</taxon>
        <taxon>Craniata</taxon>
        <taxon>Vertebrata</taxon>
        <taxon>Euteleostomi</taxon>
        <taxon>Amphibia</taxon>
        <taxon>Batrachia</taxon>
        <taxon>Caudata</taxon>
        <taxon>Salamandroidea</taxon>
        <taxon>Salamandridae</taxon>
        <taxon>Pleurodelinae</taxon>
        <taxon>Pleurodeles</taxon>
    </lineage>
</organism>
<evidence type="ECO:0000256" key="1">
    <source>
        <dbReference type="SAM" id="MobiDB-lite"/>
    </source>
</evidence>
<feature type="region of interest" description="Disordered" evidence="1">
    <location>
        <begin position="1"/>
        <end position="20"/>
    </location>
</feature>
<reference evidence="2" key="1">
    <citation type="journal article" date="2022" name="bioRxiv">
        <title>Sequencing and chromosome-scale assembly of the giantPleurodeles waltlgenome.</title>
        <authorList>
            <person name="Brown T."/>
            <person name="Elewa A."/>
            <person name="Iarovenko S."/>
            <person name="Subramanian E."/>
            <person name="Araus A.J."/>
            <person name="Petzold A."/>
            <person name="Susuki M."/>
            <person name="Suzuki K.-i.T."/>
            <person name="Hayashi T."/>
            <person name="Toyoda A."/>
            <person name="Oliveira C."/>
            <person name="Osipova E."/>
            <person name="Leigh N.D."/>
            <person name="Simon A."/>
            <person name="Yun M.H."/>
        </authorList>
    </citation>
    <scope>NUCLEOTIDE SEQUENCE</scope>
    <source>
        <strain evidence="2">20211129_DDA</strain>
        <tissue evidence="2">Liver</tissue>
    </source>
</reference>
<dbReference type="EMBL" id="JANPWB010000002">
    <property type="protein sequence ID" value="KAJ1206890.1"/>
    <property type="molecule type" value="Genomic_DNA"/>
</dbReference>
<dbReference type="Proteomes" id="UP001066276">
    <property type="component" value="Chromosome 1_2"/>
</dbReference>
<comment type="caution">
    <text evidence="2">The sequence shown here is derived from an EMBL/GenBank/DDBJ whole genome shotgun (WGS) entry which is preliminary data.</text>
</comment>
<gene>
    <name evidence="2" type="ORF">NDU88_002283</name>
</gene>
<evidence type="ECO:0000313" key="3">
    <source>
        <dbReference type="Proteomes" id="UP001066276"/>
    </source>
</evidence>
<name>A0AAV7W1Y6_PLEWA</name>
<dbReference type="AlphaFoldDB" id="A0AAV7W1Y6"/>